<dbReference type="SUPFAM" id="SSF47986">
    <property type="entry name" value="DEATH domain"/>
    <property type="match status" value="1"/>
</dbReference>
<dbReference type="SUPFAM" id="SSF52540">
    <property type="entry name" value="P-loop containing nucleoside triphosphate hydrolases"/>
    <property type="match status" value="1"/>
</dbReference>
<dbReference type="CDD" id="cd06736">
    <property type="entry name" value="PDZ_CARD11_CARD14-like"/>
    <property type="match status" value="1"/>
</dbReference>
<organism evidence="7 8">
    <name type="scientific">Pleurodeles waltl</name>
    <name type="common">Iberian ribbed newt</name>
    <dbReference type="NCBI Taxonomy" id="8319"/>
    <lineage>
        <taxon>Eukaryota</taxon>
        <taxon>Metazoa</taxon>
        <taxon>Chordata</taxon>
        <taxon>Craniata</taxon>
        <taxon>Vertebrata</taxon>
        <taxon>Euteleostomi</taxon>
        <taxon>Amphibia</taxon>
        <taxon>Batrachia</taxon>
        <taxon>Caudata</taxon>
        <taxon>Salamandroidea</taxon>
        <taxon>Salamandridae</taxon>
        <taxon>Pleurodelinae</taxon>
        <taxon>Pleurodeles</taxon>
    </lineage>
</organism>
<dbReference type="Gene3D" id="2.30.42.10">
    <property type="match status" value="1"/>
</dbReference>
<dbReference type="InterPro" id="IPR008144">
    <property type="entry name" value="Guanylate_kin-like_dom"/>
</dbReference>
<sequence length="1100" mass="125700">MGELQGEEGPFNACHMDKVQGVGHYTANSDHTSPPAASQLQPQGAVAVQSKVSQHTRCTSWKLTMATGTREDLELNALDEEELWEMIERHRYKIVKFLSPARLTPYLRQARVMDHLDEEEVLHNSRLTNSAMRAGHLLDLLQKRGKNGAIAFLESLKLHKPEIYTTITGKEPSLNLSSFSGLIETSKLTEFLVKAAESVQEELTEERRLRSYLLQQCQKQKEKLAQLDGQSHSLQSLEAELHRMRRDYHNVAREVAKLKEEKYELSMRYANAVQEKDLAMSRVRELLEQISSLKDNLHRVEMALYCEKKRSLRLRDNLQPEDGQFLKLKEENERLNRLRGDKDMELNATESSLLSVPPRASEENIYETCVGIQSSLKNVVDGEECNSLGEAVEGRQELITRIHSLRERAENAEKMKTLYLEEKEALLIKNQKKEVDCILFKEKISALQIQVDELQNERDQAYGARDAAQTQSSQTRVEKDLLRRQILDLNGEIFELKQQLRRMQLSSHEVRDGSSLDQEEVVLRQKPKLIRMHAIYPRITSDSSSLSIEESWQDLSHHTSSELEESYQASSATPPRKNSVTSQRQEDYVRTSQSISSSQAHFEPDLVTVTLDTDFEFEVVPSEDSCTVSSSEGSPRLTRDHMCEDLTLRTNLGPQRRFARRIQSRDTIIAFQGDALLEQLTIIGGNETGIFIHQVTPGSAADEMSLLPGSQIMAADCDVMDPANKFLLEDVTREEAEWILRRVKGFCCLSIRYNIDRYRKLVKDLEKGYVTSGDSFYIRVNLTLEKDGDQLPVHCGDILHITDTMYQGRHRWKAHRVNPYTMRDTMESGTIPNYCQAQHLLITTIQDMTLQMATSRKLVMGTQKVVRVVSTARTKINPLWTSFDGTSFNTNNSEDDQAISPQTGSCFTLMPYTKVIPHAPTSVRPVLFVPSLVGKIMKEKLGTSRDFINCQSECLSEAEYESRHQRGDIISVKKAEAFYQCITRQTVHSSTDKNAHCLLDMSVDCVRALHQIETYPIILLIPINEKTCKRLKKYLHKLDVSEDLLLECSKREESCLDKLPCLYRTIPPDSWHDIDSLLNHVKAAVGDEQKRTVWIEQEPR</sequence>
<keyword evidence="8" id="KW-1185">Reference proteome</keyword>
<name>A0AAV7PL80_PLEWA</name>
<reference evidence="7" key="1">
    <citation type="journal article" date="2022" name="bioRxiv">
        <title>Sequencing and chromosome-scale assembly of the giantPleurodeles waltlgenome.</title>
        <authorList>
            <person name="Brown T."/>
            <person name="Elewa A."/>
            <person name="Iarovenko S."/>
            <person name="Subramanian E."/>
            <person name="Araus A.J."/>
            <person name="Petzold A."/>
            <person name="Susuki M."/>
            <person name="Suzuki K.-i.T."/>
            <person name="Hayashi T."/>
            <person name="Toyoda A."/>
            <person name="Oliveira C."/>
            <person name="Osipova E."/>
            <person name="Leigh N.D."/>
            <person name="Simon A."/>
            <person name="Yun M.H."/>
        </authorList>
    </citation>
    <scope>NUCLEOTIDE SEQUENCE</scope>
    <source>
        <strain evidence="7">20211129_DDA</strain>
        <tissue evidence="7">Liver</tissue>
    </source>
</reference>
<evidence type="ECO:0000259" key="6">
    <source>
        <dbReference type="PROSITE" id="PS50209"/>
    </source>
</evidence>
<dbReference type="PROSITE" id="PS50052">
    <property type="entry name" value="GUANYLATE_KINASE_2"/>
    <property type="match status" value="1"/>
</dbReference>
<proteinExistence type="predicted"/>
<dbReference type="Pfam" id="PF00619">
    <property type="entry name" value="CARD"/>
    <property type="match status" value="1"/>
</dbReference>
<feature type="region of interest" description="Disordered" evidence="4">
    <location>
        <begin position="557"/>
        <end position="597"/>
    </location>
</feature>
<dbReference type="InterPro" id="IPR011029">
    <property type="entry name" value="DEATH-like_dom_sf"/>
</dbReference>
<dbReference type="GO" id="GO:0042981">
    <property type="term" value="P:regulation of apoptotic process"/>
    <property type="evidence" value="ECO:0007669"/>
    <property type="project" value="InterPro"/>
</dbReference>
<evidence type="ECO:0000259" key="5">
    <source>
        <dbReference type="PROSITE" id="PS50052"/>
    </source>
</evidence>
<dbReference type="PANTHER" id="PTHR14559">
    <property type="entry name" value="CASPASE RECRUITMENT DOMAIN FAMILY"/>
    <property type="match status" value="1"/>
</dbReference>
<dbReference type="GO" id="GO:0050700">
    <property type="term" value="F:CARD domain binding"/>
    <property type="evidence" value="ECO:0007669"/>
    <property type="project" value="TreeGrafter"/>
</dbReference>
<dbReference type="Gene3D" id="3.40.50.300">
    <property type="entry name" value="P-loop containing nucleotide triphosphate hydrolases"/>
    <property type="match status" value="1"/>
</dbReference>
<dbReference type="InterPro" id="IPR001315">
    <property type="entry name" value="CARD"/>
</dbReference>
<dbReference type="AlphaFoldDB" id="A0AAV7PL80"/>
<dbReference type="FunFam" id="1.10.533.10:FF:000003">
    <property type="entry name" value="Caspase recruitment domain family, member 11"/>
    <property type="match status" value="1"/>
</dbReference>
<feature type="domain" description="Guanylate kinase-like" evidence="5">
    <location>
        <begin position="939"/>
        <end position="1086"/>
    </location>
</feature>
<evidence type="ECO:0000313" key="8">
    <source>
        <dbReference type="Proteomes" id="UP001066276"/>
    </source>
</evidence>
<feature type="compositionally biased region" description="Polar residues" evidence="4">
    <location>
        <begin position="567"/>
        <end position="583"/>
    </location>
</feature>
<feature type="coiled-coil region" evidence="3">
    <location>
        <begin position="395"/>
        <end position="499"/>
    </location>
</feature>
<gene>
    <name evidence="7" type="ORF">NDU88_007422</name>
</gene>
<protein>
    <recommendedName>
        <fullName evidence="9">Caspase recruitment domain-containing protein 14</fullName>
    </recommendedName>
</protein>
<dbReference type="GO" id="GO:0005737">
    <property type="term" value="C:cytoplasm"/>
    <property type="evidence" value="ECO:0007669"/>
    <property type="project" value="TreeGrafter"/>
</dbReference>
<evidence type="ECO:0000256" key="4">
    <source>
        <dbReference type="SAM" id="MobiDB-lite"/>
    </source>
</evidence>
<dbReference type="FunFam" id="2.30.30.40:FF:000223">
    <property type="entry name" value="Caspase recruitment domain family, member 14"/>
    <property type="match status" value="1"/>
</dbReference>
<evidence type="ECO:0000313" key="7">
    <source>
        <dbReference type="EMBL" id="KAJ1129051.1"/>
    </source>
</evidence>
<dbReference type="PROSITE" id="PS50209">
    <property type="entry name" value="CARD"/>
    <property type="match status" value="1"/>
</dbReference>
<dbReference type="EMBL" id="JANPWB010000011">
    <property type="protein sequence ID" value="KAJ1129051.1"/>
    <property type="molecule type" value="Genomic_DNA"/>
</dbReference>
<keyword evidence="2 3" id="KW-0175">Coiled coil</keyword>
<dbReference type="Proteomes" id="UP001066276">
    <property type="component" value="Chromosome 7"/>
</dbReference>
<feature type="coiled-coil region" evidence="3">
    <location>
        <begin position="227"/>
        <end position="303"/>
    </location>
</feature>
<comment type="caution">
    <text evidence="7">The sequence shown here is derived from an EMBL/GenBank/DDBJ whole genome shotgun (WGS) entry which is preliminary data.</text>
</comment>
<dbReference type="InterPro" id="IPR027417">
    <property type="entry name" value="P-loop_NTPase"/>
</dbReference>
<dbReference type="InterPro" id="IPR036034">
    <property type="entry name" value="PDZ_sf"/>
</dbReference>
<evidence type="ECO:0000256" key="2">
    <source>
        <dbReference type="ARBA" id="ARBA00023054"/>
    </source>
</evidence>
<evidence type="ECO:0000256" key="3">
    <source>
        <dbReference type="SAM" id="Coils"/>
    </source>
</evidence>
<evidence type="ECO:0000256" key="1">
    <source>
        <dbReference type="ARBA" id="ARBA00022553"/>
    </source>
</evidence>
<dbReference type="SUPFAM" id="SSF50156">
    <property type="entry name" value="PDZ domain-like"/>
    <property type="match status" value="1"/>
</dbReference>
<keyword evidence="1" id="KW-0597">Phosphoprotein</keyword>
<dbReference type="Gene3D" id="2.30.30.40">
    <property type="entry name" value="SH3 Domains"/>
    <property type="match status" value="1"/>
</dbReference>
<evidence type="ECO:0008006" key="9">
    <source>
        <dbReference type="Google" id="ProtNLM"/>
    </source>
</evidence>
<accession>A0AAV7PL80</accession>
<dbReference type="PANTHER" id="PTHR14559:SF1">
    <property type="entry name" value="CASPASE RECRUITMENT DOMAIN-CONTAINING PROTEIN 14"/>
    <property type="match status" value="1"/>
</dbReference>
<feature type="domain" description="CARD" evidence="6">
    <location>
        <begin position="79"/>
        <end position="171"/>
    </location>
</feature>
<dbReference type="Gene3D" id="1.10.533.10">
    <property type="entry name" value="Death Domain, Fas"/>
    <property type="match status" value="1"/>
</dbReference>